<dbReference type="PANTHER" id="PTHR35005">
    <property type="entry name" value="3-DEHYDRO-SCYLLO-INOSOSE HYDROLASE"/>
    <property type="match status" value="1"/>
</dbReference>
<organism evidence="6 7">
    <name type="scientific">Candidatus Segetimicrobium genomatis</name>
    <dbReference type="NCBI Taxonomy" id="2569760"/>
    <lineage>
        <taxon>Bacteria</taxon>
        <taxon>Bacillati</taxon>
        <taxon>Candidatus Sysuimicrobiota</taxon>
        <taxon>Candidatus Sysuimicrobiia</taxon>
        <taxon>Candidatus Sysuimicrobiales</taxon>
        <taxon>Candidatus Segetimicrobiaceae</taxon>
        <taxon>Candidatus Segetimicrobium</taxon>
    </lineage>
</organism>
<dbReference type="AlphaFoldDB" id="A0A537JCS0"/>
<evidence type="ECO:0000256" key="3">
    <source>
        <dbReference type="ARBA" id="ARBA00022801"/>
    </source>
</evidence>
<dbReference type="GO" id="GO:0009231">
    <property type="term" value="P:riboflavin biosynthetic process"/>
    <property type="evidence" value="ECO:0007669"/>
    <property type="project" value="TreeGrafter"/>
</dbReference>
<dbReference type="GO" id="GO:0046872">
    <property type="term" value="F:metal ion binding"/>
    <property type="evidence" value="ECO:0007669"/>
    <property type="project" value="UniProtKB-KW"/>
</dbReference>
<dbReference type="EMBL" id="VBAO01000177">
    <property type="protein sequence ID" value="TMI81280.1"/>
    <property type="molecule type" value="Genomic_DNA"/>
</dbReference>
<dbReference type="GO" id="GO:0016811">
    <property type="term" value="F:hydrolase activity, acting on carbon-nitrogen (but not peptide) bonds, in linear amides"/>
    <property type="evidence" value="ECO:0007669"/>
    <property type="project" value="TreeGrafter"/>
</dbReference>
<dbReference type="SUPFAM" id="SSF102215">
    <property type="entry name" value="Creatininase"/>
    <property type="match status" value="1"/>
</dbReference>
<comment type="caution">
    <text evidence="6">The sequence shown here is derived from an EMBL/GenBank/DDBJ whole genome shotgun (WGS) entry which is preliminary data.</text>
</comment>
<keyword evidence="4" id="KW-0862">Zinc</keyword>
<keyword evidence="3" id="KW-0378">Hydrolase</keyword>
<evidence type="ECO:0000256" key="4">
    <source>
        <dbReference type="ARBA" id="ARBA00022833"/>
    </source>
</evidence>
<evidence type="ECO:0000256" key="5">
    <source>
        <dbReference type="ARBA" id="ARBA00024029"/>
    </source>
</evidence>
<proteinExistence type="inferred from homology"/>
<comment type="cofactor">
    <cofactor evidence="1">
        <name>Zn(2+)</name>
        <dbReference type="ChEBI" id="CHEBI:29105"/>
    </cofactor>
</comment>
<dbReference type="Proteomes" id="UP000320048">
    <property type="component" value="Unassembled WGS sequence"/>
</dbReference>
<evidence type="ECO:0000313" key="7">
    <source>
        <dbReference type="Proteomes" id="UP000320048"/>
    </source>
</evidence>
<accession>A0A537JCS0</accession>
<dbReference type="InterPro" id="IPR003785">
    <property type="entry name" value="Creatininase/forma_Hydrolase"/>
</dbReference>
<evidence type="ECO:0000313" key="6">
    <source>
        <dbReference type="EMBL" id="TMI81280.1"/>
    </source>
</evidence>
<dbReference type="Gene3D" id="3.40.50.10310">
    <property type="entry name" value="Creatininase"/>
    <property type="match status" value="1"/>
</dbReference>
<keyword evidence="2" id="KW-0479">Metal-binding</keyword>
<protein>
    <submittedName>
        <fullName evidence="6">Creatininase family protein</fullName>
    </submittedName>
</protein>
<sequence>MNKWAYASMTWKEVNDAVQARRVILIPLAAIEQHGPHLPIDTDNLIAGHYCDEAAKRRPDLLVSTPCIEYGYNEHNMDFPGTISIRPETLLHYYFDVGESFARQGFDRILYVNAHGGNAQIANLAARMVVTHTPAVAAAINSWELAKEAMVRLRESHSPGGMSHACEYETSVYLHVRPDLVKRNEVVDEYPLGRVDGWHWIDMLDGAPLQFTDIYSRNTRTGVEGAPSLASQEKGREFAETAIRGLIQLAEGFRSMVVHPRKDFRVKQSGGRDSAS</sequence>
<evidence type="ECO:0000256" key="1">
    <source>
        <dbReference type="ARBA" id="ARBA00001947"/>
    </source>
</evidence>
<dbReference type="InterPro" id="IPR024087">
    <property type="entry name" value="Creatininase-like_sf"/>
</dbReference>
<gene>
    <name evidence="6" type="ORF">E6H04_07090</name>
</gene>
<reference evidence="6 7" key="1">
    <citation type="journal article" date="2019" name="Nat. Microbiol.">
        <title>Mediterranean grassland soil C-N compound turnover is dependent on rainfall and depth, and is mediated by genomically divergent microorganisms.</title>
        <authorList>
            <person name="Diamond S."/>
            <person name="Andeer P.F."/>
            <person name="Li Z."/>
            <person name="Crits-Christoph A."/>
            <person name="Burstein D."/>
            <person name="Anantharaman K."/>
            <person name="Lane K.R."/>
            <person name="Thomas B.C."/>
            <person name="Pan C."/>
            <person name="Northen T.R."/>
            <person name="Banfield J.F."/>
        </authorList>
    </citation>
    <scope>NUCLEOTIDE SEQUENCE [LARGE SCALE GENOMIC DNA]</scope>
    <source>
        <strain evidence="6">NP_7</strain>
    </source>
</reference>
<dbReference type="Pfam" id="PF02633">
    <property type="entry name" value="Creatininase"/>
    <property type="match status" value="1"/>
</dbReference>
<comment type="similarity">
    <text evidence="5">Belongs to the creatininase superfamily.</text>
</comment>
<name>A0A537JCS0_9BACT</name>
<dbReference type="PANTHER" id="PTHR35005:SF1">
    <property type="entry name" value="2-AMINO-5-FORMYLAMINO-6-RIBOSYLAMINOPYRIMIDIN-4(3H)-ONE 5'-MONOPHOSPHATE DEFORMYLASE"/>
    <property type="match status" value="1"/>
</dbReference>
<evidence type="ECO:0000256" key="2">
    <source>
        <dbReference type="ARBA" id="ARBA00022723"/>
    </source>
</evidence>